<feature type="domain" description="HTH arsR-type" evidence="4">
    <location>
        <begin position="241"/>
        <end position="316"/>
    </location>
</feature>
<evidence type="ECO:0000313" key="6">
    <source>
        <dbReference type="Proteomes" id="UP000623461"/>
    </source>
</evidence>
<dbReference type="PANTHER" id="PTHR43132:SF6">
    <property type="entry name" value="HTH-TYPE TRANSCRIPTIONAL REPRESSOR CZRA"/>
    <property type="match status" value="1"/>
</dbReference>
<dbReference type="SMART" id="SM00418">
    <property type="entry name" value="HTH_ARSR"/>
    <property type="match status" value="1"/>
</dbReference>
<evidence type="ECO:0000256" key="1">
    <source>
        <dbReference type="ARBA" id="ARBA00023015"/>
    </source>
</evidence>
<dbReference type="InterPro" id="IPR036390">
    <property type="entry name" value="WH_DNA-bd_sf"/>
</dbReference>
<sequence length="325" mass="35077">MLRYEMTPTDVGTCRFGISPLNEMCLSLRSLRAPDAYVPRVAWTFLAMPESRDHRETLLALVNDEFSTPDVINPRPESPSPRLSAEMQRVASVPATVLRQELDGLWADGAPQAVQGSPAVVMARVLGALEAYWTWAFAAFWTRHRSILEADVRHRASRSAGYGLLHALSELHPSITVDDITLSARSRVGPSYSAPVRGRRLVFVPSLFTLAASHPSSDAVPPMVIYPARGQRQELPPASSTTAVALLGPARTEVMRALAEPRTTTELAAMLGKTASAVNQQLHELRRAGLVRSARSGKSVLYAVTASGEALMAFGPDETSGAPSA</sequence>
<proteinExistence type="predicted"/>
<dbReference type="CDD" id="cd00090">
    <property type="entry name" value="HTH_ARSR"/>
    <property type="match status" value="1"/>
</dbReference>
<comment type="caution">
    <text evidence="5">The sequence shown here is derived from an EMBL/GenBank/DDBJ whole genome shotgun (WGS) entry which is preliminary data.</text>
</comment>
<organism evidence="5 6">
    <name type="scientific">Terrabacter tumescens</name>
    <dbReference type="NCBI Taxonomy" id="60443"/>
    <lineage>
        <taxon>Bacteria</taxon>
        <taxon>Bacillati</taxon>
        <taxon>Actinomycetota</taxon>
        <taxon>Actinomycetes</taxon>
        <taxon>Micrococcales</taxon>
        <taxon>Intrasporangiaceae</taxon>
        <taxon>Terrabacter</taxon>
    </lineage>
</organism>
<accession>A0ABQ2HTS5</accession>
<keyword evidence="2" id="KW-0238">DNA-binding</keyword>
<dbReference type="SUPFAM" id="SSF46785">
    <property type="entry name" value="Winged helix' DNA-binding domain"/>
    <property type="match status" value="1"/>
</dbReference>
<dbReference type="InterPro" id="IPR001845">
    <property type="entry name" value="HTH_ArsR_DNA-bd_dom"/>
</dbReference>
<dbReference type="PANTHER" id="PTHR43132">
    <property type="entry name" value="ARSENICAL RESISTANCE OPERON REPRESSOR ARSR-RELATED"/>
    <property type="match status" value="1"/>
</dbReference>
<protein>
    <submittedName>
        <fullName evidence="5">Transcriptional regulator</fullName>
    </submittedName>
</protein>
<reference evidence="6" key="1">
    <citation type="journal article" date="2019" name="Int. J. Syst. Evol. Microbiol.">
        <title>The Global Catalogue of Microorganisms (GCM) 10K type strain sequencing project: providing services to taxonomists for standard genome sequencing and annotation.</title>
        <authorList>
            <consortium name="The Broad Institute Genomics Platform"/>
            <consortium name="The Broad Institute Genome Sequencing Center for Infectious Disease"/>
            <person name="Wu L."/>
            <person name="Ma J."/>
        </authorList>
    </citation>
    <scope>NUCLEOTIDE SEQUENCE [LARGE SCALE GENOMIC DNA]</scope>
    <source>
        <strain evidence="6">JCM 1365</strain>
    </source>
</reference>
<keyword evidence="1" id="KW-0805">Transcription regulation</keyword>
<keyword evidence="3" id="KW-0804">Transcription</keyword>
<evidence type="ECO:0000259" key="4">
    <source>
        <dbReference type="SMART" id="SM00418"/>
    </source>
</evidence>
<name>A0ABQ2HTS5_9MICO</name>
<dbReference type="RefSeq" id="WP_156035443.1">
    <property type="nucleotide sequence ID" value="NZ_BMNZ01000002.1"/>
</dbReference>
<evidence type="ECO:0000256" key="2">
    <source>
        <dbReference type="ARBA" id="ARBA00023125"/>
    </source>
</evidence>
<dbReference type="InterPro" id="IPR051011">
    <property type="entry name" value="Metal_resp_trans_reg"/>
</dbReference>
<gene>
    <name evidence="5" type="ORF">GCM10009721_12940</name>
</gene>
<dbReference type="Proteomes" id="UP000623461">
    <property type="component" value="Unassembled WGS sequence"/>
</dbReference>
<evidence type="ECO:0000313" key="5">
    <source>
        <dbReference type="EMBL" id="GGM89166.1"/>
    </source>
</evidence>
<dbReference type="Pfam" id="PF01022">
    <property type="entry name" value="HTH_5"/>
    <property type="match status" value="1"/>
</dbReference>
<evidence type="ECO:0000256" key="3">
    <source>
        <dbReference type="ARBA" id="ARBA00023163"/>
    </source>
</evidence>
<dbReference type="InterPro" id="IPR011991">
    <property type="entry name" value="ArsR-like_HTH"/>
</dbReference>
<keyword evidence="6" id="KW-1185">Reference proteome</keyword>
<dbReference type="Gene3D" id="1.10.10.10">
    <property type="entry name" value="Winged helix-like DNA-binding domain superfamily/Winged helix DNA-binding domain"/>
    <property type="match status" value="1"/>
</dbReference>
<dbReference type="InterPro" id="IPR036388">
    <property type="entry name" value="WH-like_DNA-bd_sf"/>
</dbReference>
<dbReference type="EMBL" id="BMNZ01000002">
    <property type="protein sequence ID" value="GGM89166.1"/>
    <property type="molecule type" value="Genomic_DNA"/>
</dbReference>